<reference evidence="3" key="1">
    <citation type="submission" date="2016-11" db="EMBL/GenBank/DDBJ databases">
        <authorList>
            <person name="Varghese N."/>
            <person name="Submissions S."/>
        </authorList>
    </citation>
    <scope>NUCLEOTIDE SEQUENCE [LARGE SCALE GENOMIC DNA]</scope>
    <source>
        <strain evidence="3">DSM 27370</strain>
    </source>
</reference>
<protein>
    <submittedName>
        <fullName evidence="2">Toxin 23</fullName>
    </submittedName>
</protein>
<evidence type="ECO:0000313" key="3">
    <source>
        <dbReference type="Proteomes" id="UP000184480"/>
    </source>
</evidence>
<keyword evidence="3" id="KW-1185">Reference proteome</keyword>
<evidence type="ECO:0000259" key="1">
    <source>
        <dbReference type="Pfam" id="PF15528"/>
    </source>
</evidence>
<dbReference type="Pfam" id="PF15528">
    <property type="entry name" value="Ntox23"/>
    <property type="match status" value="1"/>
</dbReference>
<dbReference type="AlphaFoldDB" id="A0A1M4TCL3"/>
<dbReference type="Proteomes" id="UP000184480">
    <property type="component" value="Unassembled WGS sequence"/>
</dbReference>
<accession>A0A1M4TCL3</accession>
<feature type="domain" description="Bacterial toxin 23" evidence="1">
    <location>
        <begin position="74"/>
        <end position="226"/>
    </location>
</feature>
<name>A0A1M4TCL3_9BACT</name>
<sequence length="265" mass="29872">MIRILLLISLIVGTIQYSQGQKVTHKDDYTSLYIMDRQRNDGFEIKASLVAVFTSGAADRNGFRLGAGVSASKTVGNWTFVTGLDSYKATGKFGLGMIYAGTVYDTPKAGASYYLTKYLQGDKQVSGIIGAKIHDFEVKFEDDILSMPFTGFRIYDRYRTAALEVKYKHFLLGMNVYTTEPNGLTDASLKNRKGVFKEGYQISSPIYLGYTDKNLMIRYGFNNHIGGDVGQNSWHRLFFDTGDFKEGNYQNQFIQIGTYKPYTLY</sequence>
<dbReference type="EMBL" id="FQUC01000001">
    <property type="protein sequence ID" value="SHE42206.1"/>
    <property type="molecule type" value="Genomic_DNA"/>
</dbReference>
<dbReference type="InterPro" id="IPR029115">
    <property type="entry name" value="Ntox23"/>
</dbReference>
<organism evidence="2 3">
    <name type="scientific">Dysgonomonas macrotermitis</name>
    <dbReference type="NCBI Taxonomy" id="1346286"/>
    <lineage>
        <taxon>Bacteria</taxon>
        <taxon>Pseudomonadati</taxon>
        <taxon>Bacteroidota</taxon>
        <taxon>Bacteroidia</taxon>
        <taxon>Bacteroidales</taxon>
        <taxon>Dysgonomonadaceae</taxon>
        <taxon>Dysgonomonas</taxon>
    </lineage>
</organism>
<proteinExistence type="predicted"/>
<gene>
    <name evidence="2" type="ORF">SAMN05444362_101296</name>
</gene>
<evidence type="ECO:0000313" key="2">
    <source>
        <dbReference type="EMBL" id="SHE42206.1"/>
    </source>
</evidence>
<dbReference type="STRING" id="1346286.SAMN05444362_101296"/>
<dbReference type="RefSeq" id="WP_062175392.1">
    <property type="nucleotide sequence ID" value="NZ_BBXL01000001.1"/>
</dbReference>
<dbReference type="OrthoDB" id="995589at2"/>